<name>A0A5N6SCI6_ASPPS</name>
<proteinExistence type="predicted"/>
<accession>A0A5N6SCI6</accession>
<evidence type="ECO:0000313" key="1">
    <source>
        <dbReference type="EMBL" id="KAE8132426.1"/>
    </source>
</evidence>
<dbReference type="Proteomes" id="UP000325672">
    <property type="component" value="Unassembled WGS sequence"/>
</dbReference>
<organism evidence="1 2">
    <name type="scientific">Aspergillus pseudotamarii</name>
    <dbReference type="NCBI Taxonomy" id="132259"/>
    <lineage>
        <taxon>Eukaryota</taxon>
        <taxon>Fungi</taxon>
        <taxon>Dikarya</taxon>
        <taxon>Ascomycota</taxon>
        <taxon>Pezizomycotina</taxon>
        <taxon>Eurotiomycetes</taxon>
        <taxon>Eurotiomycetidae</taxon>
        <taxon>Eurotiales</taxon>
        <taxon>Aspergillaceae</taxon>
        <taxon>Aspergillus</taxon>
        <taxon>Aspergillus subgen. Circumdati</taxon>
    </lineage>
</organism>
<dbReference type="RefSeq" id="XP_031908489.1">
    <property type="nucleotide sequence ID" value="XM_032060932.1"/>
</dbReference>
<dbReference type="OrthoDB" id="4464480at2759"/>
<evidence type="ECO:0008006" key="3">
    <source>
        <dbReference type="Google" id="ProtNLM"/>
    </source>
</evidence>
<protein>
    <recommendedName>
        <fullName evidence="3">F-box domain-containing protein</fullName>
    </recommendedName>
</protein>
<dbReference type="AlphaFoldDB" id="A0A5N6SCI6"/>
<dbReference type="GeneID" id="43645142"/>
<keyword evidence="2" id="KW-1185">Reference proteome</keyword>
<sequence length="247" mass="28283">MRSLPYDIFDNIAKFLSPFQVKDMEDSFGLADENKSRCLWRAIFKDELWLKKAISYGAEPVLIGAHLNDVPPRTGSIRPAYIVLHANDFSGDTFHDGIPSLLQSLRKRHSYNESRHEVTLPKISWRNAANQKLTVPKIILNVYDIAKGAETMALSGRKTRNLFEKTTFTSQYSFYTCPKIQTLESRDIFGIGGPVSELGELTPICTFNLRTTSKKWQIIFHEPNCRGFIPYFEGQRGIPHTILGWRR</sequence>
<reference evidence="1 2" key="1">
    <citation type="submission" date="2019-04" db="EMBL/GenBank/DDBJ databases">
        <title>Friends and foes A comparative genomics study of 23 Aspergillus species from section Flavi.</title>
        <authorList>
            <consortium name="DOE Joint Genome Institute"/>
            <person name="Kjaerbolling I."/>
            <person name="Vesth T."/>
            <person name="Frisvad J.C."/>
            <person name="Nybo J.L."/>
            <person name="Theobald S."/>
            <person name="Kildgaard S."/>
            <person name="Isbrandt T."/>
            <person name="Kuo A."/>
            <person name="Sato A."/>
            <person name="Lyhne E.K."/>
            <person name="Kogle M.E."/>
            <person name="Wiebenga A."/>
            <person name="Kun R.S."/>
            <person name="Lubbers R.J."/>
            <person name="Makela M.R."/>
            <person name="Barry K."/>
            <person name="Chovatia M."/>
            <person name="Clum A."/>
            <person name="Daum C."/>
            <person name="Haridas S."/>
            <person name="He G."/>
            <person name="LaButti K."/>
            <person name="Lipzen A."/>
            <person name="Mondo S."/>
            <person name="Riley R."/>
            <person name="Salamov A."/>
            <person name="Simmons B.A."/>
            <person name="Magnuson J.K."/>
            <person name="Henrissat B."/>
            <person name="Mortensen U.H."/>
            <person name="Larsen T.O."/>
            <person name="Devries R.P."/>
            <person name="Grigoriev I.V."/>
            <person name="Machida M."/>
            <person name="Baker S.E."/>
            <person name="Andersen M.R."/>
        </authorList>
    </citation>
    <scope>NUCLEOTIDE SEQUENCE [LARGE SCALE GENOMIC DNA]</scope>
    <source>
        <strain evidence="1 2">CBS 117625</strain>
    </source>
</reference>
<evidence type="ECO:0000313" key="2">
    <source>
        <dbReference type="Proteomes" id="UP000325672"/>
    </source>
</evidence>
<dbReference type="EMBL" id="ML743633">
    <property type="protein sequence ID" value="KAE8132426.1"/>
    <property type="molecule type" value="Genomic_DNA"/>
</dbReference>
<gene>
    <name evidence="1" type="ORF">BDV38DRAFT_287742</name>
</gene>